<dbReference type="AlphaFoldDB" id="A0A3B3SGX9"/>
<accession>A0A3B3SGX9</accession>
<dbReference type="Proteomes" id="UP000261540">
    <property type="component" value="Unplaced"/>
</dbReference>
<organism evidence="1 2">
    <name type="scientific">Paramormyrops kingsleyae</name>
    <dbReference type="NCBI Taxonomy" id="1676925"/>
    <lineage>
        <taxon>Eukaryota</taxon>
        <taxon>Metazoa</taxon>
        <taxon>Chordata</taxon>
        <taxon>Craniata</taxon>
        <taxon>Vertebrata</taxon>
        <taxon>Euteleostomi</taxon>
        <taxon>Actinopterygii</taxon>
        <taxon>Neopterygii</taxon>
        <taxon>Teleostei</taxon>
        <taxon>Osteoglossocephala</taxon>
        <taxon>Osteoglossomorpha</taxon>
        <taxon>Osteoglossiformes</taxon>
        <taxon>Mormyridae</taxon>
        <taxon>Paramormyrops</taxon>
    </lineage>
</organism>
<evidence type="ECO:0000313" key="1">
    <source>
        <dbReference type="Ensembl" id="ENSPKIP00000029530.1"/>
    </source>
</evidence>
<reference evidence="1" key="1">
    <citation type="submission" date="2025-08" db="UniProtKB">
        <authorList>
            <consortium name="Ensembl"/>
        </authorList>
    </citation>
    <scope>IDENTIFICATION</scope>
</reference>
<proteinExistence type="predicted"/>
<protein>
    <submittedName>
        <fullName evidence="1">Uncharacterized protein</fullName>
    </submittedName>
</protein>
<keyword evidence="2" id="KW-1185">Reference proteome</keyword>
<dbReference type="Ensembl" id="ENSPKIT00000010327.1">
    <property type="protein sequence ID" value="ENSPKIP00000029530.1"/>
    <property type="gene ID" value="ENSPKIG00000010748.1"/>
</dbReference>
<sequence>MSIDHNTCSLVHLCLISLPGKWNTAFLIASAFLWNLQQHAYAVCPLTPPIVYKPILSSYTVKIVQWRFLMLAPY</sequence>
<evidence type="ECO:0000313" key="2">
    <source>
        <dbReference type="Proteomes" id="UP000261540"/>
    </source>
</evidence>
<name>A0A3B3SGX9_9TELE</name>
<reference evidence="1" key="2">
    <citation type="submission" date="2025-09" db="UniProtKB">
        <authorList>
            <consortium name="Ensembl"/>
        </authorList>
    </citation>
    <scope>IDENTIFICATION</scope>
</reference>